<proteinExistence type="predicted"/>
<organism evidence="1 2">
    <name type="scientific">Roseobacter denitrificans (strain ATCC 33942 / OCh 114)</name>
    <name type="common">Erythrobacter sp. (strain OCh 114)</name>
    <name type="synonym">Roseobacter denitrificans</name>
    <dbReference type="NCBI Taxonomy" id="375451"/>
    <lineage>
        <taxon>Bacteria</taxon>
        <taxon>Pseudomonadati</taxon>
        <taxon>Pseudomonadota</taxon>
        <taxon>Alphaproteobacteria</taxon>
        <taxon>Rhodobacterales</taxon>
        <taxon>Roseobacteraceae</taxon>
        <taxon>Roseobacter</taxon>
    </lineage>
</organism>
<dbReference type="EMBL" id="CP000362">
    <property type="protein sequence ID" value="ABG32699.1"/>
    <property type="molecule type" value="Genomic_DNA"/>
</dbReference>
<dbReference type="HOGENOM" id="CLU_2938860_0_0_5"/>
<keyword evidence="2" id="KW-1185">Reference proteome</keyword>
<sequence length="60" mass="6975">MKNIHHAGGRLISGPRSGVNLYEFSRGTSGLLRKFLNPFMFQVSRRRSAFRARLWILTLR</sequence>
<dbReference type="AlphaFoldDB" id="Q163Z4"/>
<dbReference type="Proteomes" id="UP000007029">
    <property type="component" value="Chromosome"/>
</dbReference>
<evidence type="ECO:0000313" key="1">
    <source>
        <dbReference type="EMBL" id="ABG32699.1"/>
    </source>
</evidence>
<gene>
    <name evidence="1" type="ordered locus">RD1_3194</name>
</gene>
<evidence type="ECO:0000313" key="2">
    <source>
        <dbReference type="Proteomes" id="UP000007029"/>
    </source>
</evidence>
<reference evidence="1 2" key="1">
    <citation type="journal article" date="2007" name="J. Bacteriol.">
        <title>The complete genome sequence of Roseobacter denitrificans reveals a mixotrophic rather than photosynthetic metabolism.</title>
        <authorList>
            <person name="Swingley W.D."/>
            <person name="Sadekar S."/>
            <person name="Mastrian S.D."/>
            <person name="Matthies H.J."/>
            <person name="Hao J."/>
            <person name="Ramos H."/>
            <person name="Acharya C.R."/>
            <person name="Conrad A.L."/>
            <person name="Taylor H.L."/>
            <person name="Dejesa L.C."/>
            <person name="Shah M.K."/>
            <person name="O'huallachain M.E."/>
            <person name="Lince M.T."/>
            <person name="Blankenship R.E."/>
            <person name="Beatty J.T."/>
            <person name="Touchman J.W."/>
        </authorList>
    </citation>
    <scope>NUCLEOTIDE SEQUENCE [LARGE SCALE GENOMIC DNA]</scope>
    <source>
        <strain evidence="2">ATCC 33942 / OCh 114</strain>
    </source>
</reference>
<accession>Q163Z4</accession>
<dbReference type="KEGG" id="rde:RD1_3194"/>
<name>Q163Z4_ROSDO</name>
<protein>
    <submittedName>
        <fullName evidence="1">Uncharacterized protein</fullName>
    </submittedName>
</protein>